<dbReference type="Proteomes" id="UP000092321">
    <property type="component" value="Unassembled WGS sequence"/>
</dbReference>
<evidence type="ECO:0000313" key="3">
    <source>
        <dbReference type="Proteomes" id="UP000092321"/>
    </source>
</evidence>
<evidence type="ECO:0000313" key="2">
    <source>
        <dbReference type="EMBL" id="OBA27896.1"/>
    </source>
</evidence>
<accession>A0A1B7TGN6</accession>
<dbReference type="OrthoDB" id="5330253at2759"/>
<sequence>MGLLSKNKSVNKKHSRSGSTGSAEGHLPDVKLTKQDMDNFKVRTASVHDPILSAVQDAQPFEDLGDHAHANDNSNVYRKSYLSQINQYEMNQQDPNSDQFDAQSHNSSAIKNGKLVDVFGQPINIPDISNPTRERDERPLDTIKSFEYAISGDPSWGSNLETQQYGFRVRPQFTHLIPGNSMNNIAIEPQYDAEGNYIPPVQQQTGYDYAEEQGVYVAPVKEVNNEKKKRGFFGRKKKSKD</sequence>
<dbReference type="Pfam" id="PF10295">
    <property type="entry name" value="DUF2406"/>
    <property type="match status" value="1"/>
</dbReference>
<comment type="caution">
    <text evidence="2">The sequence shown here is derived from an EMBL/GenBank/DDBJ whole genome shotgun (WGS) entry which is preliminary data.</text>
</comment>
<protein>
    <submittedName>
        <fullName evidence="2">Uncharacterized protein</fullName>
    </submittedName>
</protein>
<evidence type="ECO:0000256" key="1">
    <source>
        <dbReference type="SAM" id="MobiDB-lite"/>
    </source>
</evidence>
<organism evidence="2 3">
    <name type="scientific">Hanseniaspora valbyensis NRRL Y-1626</name>
    <dbReference type="NCBI Taxonomy" id="766949"/>
    <lineage>
        <taxon>Eukaryota</taxon>
        <taxon>Fungi</taxon>
        <taxon>Dikarya</taxon>
        <taxon>Ascomycota</taxon>
        <taxon>Saccharomycotina</taxon>
        <taxon>Saccharomycetes</taxon>
        <taxon>Saccharomycodales</taxon>
        <taxon>Saccharomycodaceae</taxon>
        <taxon>Hanseniaspora</taxon>
    </lineage>
</organism>
<dbReference type="EMBL" id="LXPE01000006">
    <property type="protein sequence ID" value="OBA27896.1"/>
    <property type="molecule type" value="Genomic_DNA"/>
</dbReference>
<feature type="region of interest" description="Disordered" evidence="1">
    <location>
        <begin position="1"/>
        <end position="32"/>
    </location>
</feature>
<dbReference type="AlphaFoldDB" id="A0A1B7TGN6"/>
<gene>
    <name evidence="2" type="ORF">HANVADRAFT_51994</name>
</gene>
<keyword evidence="3" id="KW-1185">Reference proteome</keyword>
<proteinExistence type="predicted"/>
<dbReference type="InterPro" id="IPR018809">
    <property type="entry name" value="DUF2406"/>
</dbReference>
<name>A0A1B7TGN6_9ASCO</name>
<dbReference type="PANTHER" id="PTHR28186">
    <property type="entry name" value="MEIOTICALLY UP-REGULATED GENE 9 PROTEIN"/>
    <property type="match status" value="1"/>
</dbReference>
<reference evidence="3" key="1">
    <citation type="journal article" date="2016" name="Proc. Natl. Acad. Sci. U.S.A.">
        <title>Comparative genomics of biotechnologically important yeasts.</title>
        <authorList>
            <person name="Riley R."/>
            <person name="Haridas S."/>
            <person name="Wolfe K.H."/>
            <person name="Lopes M.R."/>
            <person name="Hittinger C.T."/>
            <person name="Goeker M."/>
            <person name="Salamov A.A."/>
            <person name="Wisecaver J.H."/>
            <person name="Long T.M."/>
            <person name="Calvey C.H."/>
            <person name="Aerts A.L."/>
            <person name="Barry K.W."/>
            <person name="Choi C."/>
            <person name="Clum A."/>
            <person name="Coughlan A.Y."/>
            <person name="Deshpande S."/>
            <person name="Douglass A.P."/>
            <person name="Hanson S.J."/>
            <person name="Klenk H.-P."/>
            <person name="LaButti K.M."/>
            <person name="Lapidus A."/>
            <person name="Lindquist E.A."/>
            <person name="Lipzen A.M."/>
            <person name="Meier-Kolthoff J.P."/>
            <person name="Ohm R.A."/>
            <person name="Otillar R.P."/>
            <person name="Pangilinan J.L."/>
            <person name="Peng Y."/>
            <person name="Rokas A."/>
            <person name="Rosa C.A."/>
            <person name="Scheuner C."/>
            <person name="Sibirny A.A."/>
            <person name="Slot J.C."/>
            <person name="Stielow J.B."/>
            <person name="Sun H."/>
            <person name="Kurtzman C.P."/>
            <person name="Blackwell M."/>
            <person name="Grigoriev I.V."/>
            <person name="Jeffries T.W."/>
        </authorList>
    </citation>
    <scope>NUCLEOTIDE SEQUENCE [LARGE SCALE GENOMIC DNA]</scope>
    <source>
        <strain evidence="3">NRRL Y-1626</strain>
    </source>
</reference>
<dbReference type="PANTHER" id="PTHR28186:SF1">
    <property type="entry name" value="MEIOTICALLY UP-REGULATED GENE 9 PROTEIN"/>
    <property type="match status" value="1"/>
</dbReference>